<dbReference type="AlphaFoldDB" id="E9SBH3"/>
<keyword evidence="6" id="KW-1185">Reference proteome</keyword>
<dbReference type="PANTHER" id="PTHR43133:SF51">
    <property type="entry name" value="RNA POLYMERASE SIGMA FACTOR"/>
    <property type="match status" value="1"/>
</dbReference>
<dbReference type="GO" id="GO:0016987">
    <property type="term" value="F:sigma factor activity"/>
    <property type="evidence" value="ECO:0007669"/>
    <property type="project" value="UniProtKB-KW"/>
</dbReference>
<dbReference type="GO" id="GO:0003677">
    <property type="term" value="F:DNA binding"/>
    <property type="evidence" value="ECO:0007669"/>
    <property type="project" value="InterPro"/>
</dbReference>
<feature type="non-terminal residue" evidence="5">
    <location>
        <position position="340"/>
    </location>
</feature>
<dbReference type="GO" id="GO:0006352">
    <property type="term" value="P:DNA-templated transcription initiation"/>
    <property type="evidence" value="ECO:0007669"/>
    <property type="project" value="InterPro"/>
</dbReference>
<dbReference type="InterPro" id="IPR013249">
    <property type="entry name" value="RNA_pol_sigma70_r4_t2"/>
</dbReference>
<evidence type="ECO:0000313" key="6">
    <source>
        <dbReference type="Proteomes" id="UP000004259"/>
    </source>
</evidence>
<feature type="domain" description="RNA polymerase sigma factor 70 region 4 type 2" evidence="4">
    <location>
        <begin position="33"/>
        <end position="85"/>
    </location>
</feature>
<dbReference type="OrthoDB" id="9782703at2"/>
<organism evidence="5 6">
    <name type="scientific">Ruminococcus albus 8</name>
    <dbReference type="NCBI Taxonomy" id="246199"/>
    <lineage>
        <taxon>Bacteria</taxon>
        <taxon>Bacillati</taxon>
        <taxon>Bacillota</taxon>
        <taxon>Clostridia</taxon>
        <taxon>Eubacteriales</taxon>
        <taxon>Oscillospiraceae</taxon>
        <taxon>Ruminococcus</taxon>
    </lineage>
</organism>
<keyword evidence="1" id="KW-0805">Transcription regulation</keyword>
<evidence type="ECO:0000256" key="2">
    <source>
        <dbReference type="ARBA" id="ARBA00023082"/>
    </source>
</evidence>
<dbReference type="CDD" id="cd06171">
    <property type="entry name" value="Sigma70_r4"/>
    <property type="match status" value="1"/>
</dbReference>
<dbReference type="Pfam" id="PF08281">
    <property type="entry name" value="Sigma70_r4_2"/>
    <property type="match status" value="1"/>
</dbReference>
<sequence length="340" mass="39123">MLRQKYRKPTVCIDVVGEISDESGFDDSSEDVENIRRCLANLTKIYREVMVQHYMNGKSVAEIAERLGIPENTVKNRLFTGRKHIRKEFTMENYTKQSYEPDDLWIASTGQTGIDDEPWKLVGQDRIAMNLLILAYEQPVTLTELSKAIGISTTYIEPIVERLVDGELMKKVSDKVYTDFIIHTEDERLASLDLQLSLAKELCSEIWEIVDEGLDELRRRAYYNTQTEEQAIKLESFFVFRTLLHAVNGVRDEVSGGREPFESYPDRPNGGKWYAMGSLYPHGYDYDHCPYSRYQFSGESVNNMKNVIGAKALSLCLYDTDASVLGTTYKEYFYIDSFSK</sequence>
<dbReference type="InterPro" id="IPR013324">
    <property type="entry name" value="RNA_pol_sigma_r3/r4-like"/>
</dbReference>
<dbReference type="InterPro" id="IPR039425">
    <property type="entry name" value="RNA_pol_sigma-70-like"/>
</dbReference>
<keyword evidence="3" id="KW-0804">Transcription</keyword>
<dbReference type="NCBIfam" id="TIGR02937">
    <property type="entry name" value="sigma70-ECF"/>
    <property type="match status" value="1"/>
</dbReference>
<dbReference type="eggNOG" id="COG1595">
    <property type="taxonomic scope" value="Bacteria"/>
</dbReference>
<reference evidence="5 6" key="1">
    <citation type="submission" date="2011-02" db="EMBL/GenBank/DDBJ databases">
        <authorList>
            <person name="Nelson K.E."/>
            <person name="Sutton G."/>
            <person name="Torralba M."/>
            <person name="Durkin S."/>
            <person name="Harkins D."/>
            <person name="Montgomery R."/>
            <person name="Ziemer C."/>
            <person name="Klaassens E."/>
            <person name="Ocuiv P."/>
            <person name="Morrison M."/>
        </authorList>
    </citation>
    <scope>NUCLEOTIDE SEQUENCE [LARGE SCALE GENOMIC DNA]</scope>
    <source>
        <strain evidence="5 6">8</strain>
    </source>
</reference>
<dbReference type="SUPFAM" id="SSF46785">
    <property type="entry name" value="Winged helix' DNA-binding domain"/>
    <property type="match status" value="1"/>
</dbReference>
<gene>
    <name evidence="5" type="ORF">CUS_5452</name>
</gene>
<dbReference type="InterPro" id="IPR036390">
    <property type="entry name" value="WH_DNA-bd_sf"/>
</dbReference>
<dbReference type="PANTHER" id="PTHR43133">
    <property type="entry name" value="RNA POLYMERASE ECF-TYPE SIGMA FACTO"/>
    <property type="match status" value="1"/>
</dbReference>
<keyword evidence="2" id="KW-0731">Sigma factor</keyword>
<evidence type="ECO:0000259" key="4">
    <source>
        <dbReference type="Pfam" id="PF08281"/>
    </source>
</evidence>
<accession>E9SBH3</accession>
<dbReference type="Proteomes" id="UP000004259">
    <property type="component" value="Unassembled WGS sequence"/>
</dbReference>
<dbReference type="InterPro" id="IPR036388">
    <property type="entry name" value="WH-like_DNA-bd_sf"/>
</dbReference>
<evidence type="ECO:0000313" key="5">
    <source>
        <dbReference type="EMBL" id="EGC03365.1"/>
    </source>
</evidence>
<protein>
    <submittedName>
        <fullName evidence="5">Sigma-70, region 4</fullName>
    </submittedName>
</protein>
<dbReference type="Gene3D" id="1.10.10.10">
    <property type="entry name" value="Winged helix-like DNA-binding domain superfamily/Winged helix DNA-binding domain"/>
    <property type="match status" value="1"/>
</dbReference>
<evidence type="ECO:0000256" key="1">
    <source>
        <dbReference type="ARBA" id="ARBA00023015"/>
    </source>
</evidence>
<comment type="caution">
    <text evidence="5">The sequence shown here is derived from an EMBL/GenBank/DDBJ whole genome shotgun (WGS) entry which is preliminary data.</text>
</comment>
<proteinExistence type="predicted"/>
<dbReference type="InterPro" id="IPR014284">
    <property type="entry name" value="RNA_pol_sigma-70_dom"/>
</dbReference>
<dbReference type="STRING" id="246199.CUS_5452"/>
<name>E9SBH3_RUMAL</name>
<dbReference type="EMBL" id="ADKM02000069">
    <property type="protein sequence ID" value="EGC03365.1"/>
    <property type="molecule type" value="Genomic_DNA"/>
</dbReference>
<dbReference type="SUPFAM" id="SSF88659">
    <property type="entry name" value="Sigma3 and sigma4 domains of RNA polymerase sigma factors"/>
    <property type="match status" value="1"/>
</dbReference>
<evidence type="ECO:0000256" key="3">
    <source>
        <dbReference type="ARBA" id="ARBA00023163"/>
    </source>
</evidence>